<evidence type="ECO:0000259" key="1">
    <source>
        <dbReference type="Pfam" id="PF21805"/>
    </source>
</evidence>
<accession>A0ABQ2JI36</accession>
<reference evidence="3" key="1">
    <citation type="journal article" date="2019" name="Int. J. Syst. Evol. Microbiol.">
        <title>The Global Catalogue of Microorganisms (GCM) 10K type strain sequencing project: providing services to taxonomists for standard genome sequencing and annotation.</title>
        <authorList>
            <consortium name="The Broad Institute Genomics Platform"/>
            <consortium name="The Broad Institute Genome Sequencing Center for Infectious Disease"/>
            <person name="Wu L."/>
            <person name="Ma J."/>
        </authorList>
    </citation>
    <scope>NUCLEOTIDE SEQUENCE [LARGE SCALE GENOMIC DNA]</scope>
    <source>
        <strain evidence="3">CGMCC 4.7323</strain>
    </source>
</reference>
<gene>
    <name evidence="2" type="ORF">GCM10012285_29570</name>
</gene>
<dbReference type="Proteomes" id="UP000600080">
    <property type="component" value="Unassembled WGS sequence"/>
</dbReference>
<sequence>MLPLFEEAHPADPRPRDALEAADAFAAGGRRTNILRQRAWAAYRAAQDATSPAAVDAARAASHAAAAAYLHPKASAHQVKHILGAAAHAARAEELACGEEQPVTAGTLGWARLHAPAAVTAVLGRLPAAPPGGGRMGELLRDLDAALRD</sequence>
<evidence type="ECO:0000313" key="3">
    <source>
        <dbReference type="Proteomes" id="UP000600080"/>
    </source>
</evidence>
<name>A0ABQ2JI36_9ACTN</name>
<proteinExistence type="predicted"/>
<protein>
    <recommendedName>
        <fullName evidence="1">Imm-5-like domain-containing protein</fullName>
    </recommendedName>
</protein>
<dbReference type="InterPro" id="IPR048667">
    <property type="entry name" value="Imm5-like"/>
</dbReference>
<comment type="caution">
    <text evidence="2">The sequence shown here is derived from an EMBL/GenBank/DDBJ whole genome shotgun (WGS) entry which is preliminary data.</text>
</comment>
<dbReference type="EMBL" id="BMND01000010">
    <property type="protein sequence ID" value="GGN45717.1"/>
    <property type="molecule type" value="Genomic_DNA"/>
</dbReference>
<dbReference type="Pfam" id="PF21805">
    <property type="entry name" value="Imm5_like"/>
    <property type="match status" value="1"/>
</dbReference>
<keyword evidence="3" id="KW-1185">Reference proteome</keyword>
<organism evidence="2 3">
    <name type="scientific">Streptomyces kronopolitis</name>
    <dbReference type="NCBI Taxonomy" id="1612435"/>
    <lineage>
        <taxon>Bacteria</taxon>
        <taxon>Bacillati</taxon>
        <taxon>Actinomycetota</taxon>
        <taxon>Actinomycetes</taxon>
        <taxon>Kitasatosporales</taxon>
        <taxon>Streptomycetaceae</taxon>
        <taxon>Streptomyces</taxon>
    </lineage>
</organism>
<evidence type="ECO:0000313" key="2">
    <source>
        <dbReference type="EMBL" id="GGN45717.1"/>
    </source>
</evidence>
<feature type="domain" description="Imm-5-like" evidence="1">
    <location>
        <begin position="1"/>
        <end position="99"/>
    </location>
</feature>